<dbReference type="GO" id="GO:0005886">
    <property type="term" value="C:plasma membrane"/>
    <property type="evidence" value="ECO:0007669"/>
    <property type="project" value="UniProtKB-SubCell"/>
</dbReference>
<dbReference type="Pfam" id="PF13614">
    <property type="entry name" value="AAA_31"/>
    <property type="match status" value="1"/>
</dbReference>
<dbReference type="EMBL" id="WMIA01000008">
    <property type="protein sequence ID" value="MTF38884.1"/>
    <property type="molecule type" value="Genomic_DNA"/>
</dbReference>
<organism evidence="20 21">
    <name type="scientific">Cyanobacterium aponinum 0216</name>
    <dbReference type="NCBI Taxonomy" id="2676140"/>
    <lineage>
        <taxon>Bacteria</taxon>
        <taxon>Bacillati</taxon>
        <taxon>Cyanobacteriota</taxon>
        <taxon>Cyanophyceae</taxon>
        <taxon>Oscillatoriophycideae</taxon>
        <taxon>Chroococcales</taxon>
        <taxon>Geminocystaceae</taxon>
        <taxon>Cyanobacterium</taxon>
    </lineage>
</organism>
<keyword evidence="9" id="KW-0812">Transmembrane</keyword>
<proteinExistence type="inferred from homology"/>
<dbReference type="NCBIfam" id="TIGR01007">
    <property type="entry name" value="eps_fam"/>
    <property type="match status" value="1"/>
</dbReference>
<dbReference type="PANTHER" id="PTHR32309:SF13">
    <property type="entry name" value="FERRIC ENTEROBACTIN TRANSPORT PROTEIN FEPE"/>
    <property type="match status" value="1"/>
</dbReference>
<keyword evidence="7" id="KW-0997">Cell inner membrane</keyword>
<dbReference type="EC" id="2.7.10.2" evidence="5"/>
<feature type="domain" description="Polysaccharide chain length determinant N-terminal" evidence="18">
    <location>
        <begin position="34"/>
        <end position="130"/>
    </location>
</feature>
<evidence type="ECO:0000256" key="4">
    <source>
        <dbReference type="ARBA" id="ARBA00008883"/>
    </source>
</evidence>
<dbReference type="RefSeq" id="WP_155083709.1">
    <property type="nucleotide sequence ID" value="NZ_WMIA01000008.1"/>
</dbReference>
<evidence type="ECO:0000256" key="17">
    <source>
        <dbReference type="SAM" id="Coils"/>
    </source>
</evidence>
<keyword evidence="10" id="KW-0547">Nucleotide-binding</keyword>
<evidence type="ECO:0000256" key="10">
    <source>
        <dbReference type="ARBA" id="ARBA00022741"/>
    </source>
</evidence>
<dbReference type="InterPro" id="IPR050445">
    <property type="entry name" value="Bact_polysacc_biosynth/exp"/>
</dbReference>
<evidence type="ECO:0000259" key="19">
    <source>
        <dbReference type="Pfam" id="PF13614"/>
    </source>
</evidence>
<evidence type="ECO:0000256" key="15">
    <source>
        <dbReference type="ARBA" id="ARBA00023137"/>
    </source>
</evidence>
<keyword evidence="15" id="KW-0829">Tyrosine-protein kinase</keyword>
<dbReference type="CDD" id="cd05387">
    <property type="entry name" value="BY-kinase"/>
    <property type="match status" value="1"/>
</dbReference>
<keyword evidence="8 20" id="KW-0808">Transferase</keyword>
<evidence type="ECO:0000313" key="20">
    <source>
        <dbReference type="EMBL" id="MTF38884.1"/>
    </source>
</evidence>
<comment type="similarity">
    <text evidence="4">Belongs to the etk/wzc family.</text>
</comment>
<keyword evidence="14" id="KW-0472">Membrane</keyword>
<dbReference type="PANTHER" id="PTHR32309">
    <property type="entry name" value="TYROSINE-PROTEIN KINASE"/>
    <property type="match status" value="1"/>
</dbReference>
<dbReference type="InterPro" id="IPR027417">
    <property type="entry name" value="P-loop_NTPase"/>
</dbReference>
<sequence length="758" mass="85047">MFLNNPNNPENLVPQNQPPNKLVYLNSNDVDDDDEIDISELLRLIRRRGLIIMGTTAALAISLSAWVLSKPPVYQGSVKLLVEPLNKDNADLSFLNDIAGPGALKGNELDYQSQIDVLKSPSVMNSIVEQIRTRYPEIIYQPPEDETQQNLREKLNVTQAGDTKIIEVSYKDKSEEKILFILNQIVDGYLDYQAKEYVSNLSQAIDFSEEQITRVRLEVAALESQLENFQQNNNLIDPNSRNEALTTQATFLAEESEKVQIELDGMKKLAQELEQKLNLTPQQGVIVSRLNTEPYYTKLIEQIKETETQIALEGLRFGFEHPSVKALVAKKDELVVLLNRETRKILGSGNSNLSLDFLTSVSNNVETTQQFFDVNNQIQVLEAKQRGLDEAWERLNSQIKNLSTTNKEYFQLQRELTTANESLNRLLALNENLQIEVARQSSPWKLITPINETIIEDVSGTSRKIALILIASLFSGAMLGLLVDKLDSSFHTVEDVKSSVNLPLLGVIPHNKFLTEITDKKKKRSDSIPSLSSKGIFDDESITFSLDSYCSLFTNISLLSSDTSIRSIVVGAAEASEGKSTTSLFLAKAAALLGQKVLIVDADMRKPKIHTYLGIKNKIGLSNLIAEDIFPEDVIQSFDDYLSVITAGSKPPNPTRLIASRKWQTLMQKFKQDFDFVIYDTPPLMGFSDGKILTPLTDGLVFVVRMGQTRRPNVQQVINDLQVSKLTVLGMVANGVKNYMGGAYYGYYNYKNYYNDEL</sequence>
<name>A0A844GQQ8_9CHRO</name>
<comment type="similarity">
    <text evidence="3">Belongs to the CpsD/CapB family.</text>
</comment>
<comment type="caution">
    <text evidence="20">The sequence shown here is derived from an EMBL/GenBank/DDBJ whole genome shotgun (WGS) entry which is preliminary data.</text>
</comment>
<dbReference type="InterPro" id="IPR003856">
    <property type="entry name" value="LPS_length_determ_N"/>
</dbReference>
<evidence type="ECO:0000256" key="14">
    <source>
        <dbReference type="ARBA" id="ARBA00023136"/>
    </source>
</evidence>
<evidence type="ECO:0000256" key="8">
    <source>
        <dbReference type="ARBA" id="ARBA00022679"/>
    </source>
</evidence>
<keyword evidence="6" id="KW-1003">Cell membrane</keyword>
<keyword evidence="17" id="KW-0175">Coiled coil</keyword>
<evidence type="ECO:0000256" key="7">
    <source>
        <dbReference type="ARBA" id="ARBA00022519"/>
    </source>
</evidence>
<dbReference type="InterPro" id="IPR025669">
    <property type="entry name" value="AAA_dom"/>
</dbReference>
<gene>
    <name evidence="20" type="ORF">GGC33_08075</name>
</gene>
<evidence type="ECO:0000256" key="13">
    <source>
        <dbReference type="ARBA" id="ARBA00022989"/>
    </source>
</evidence>
<evidence type="ECO:0000256" key="3">
    <source>
        <dbReference type="ARBA" id="ARBA00007316"/>
    </source>
</evidence>
<keyword evidence="11 20" id="KW-0418">Kinase</keyword>
<accession>A0A844GQQ8</accession>
<dbReference type="AlphaFoldDB" id="A0A844GQQ8"/>
<dbReference type="Pfam" id="PF02706">
    <property type="entry name" value="Wzz"/>
    <property type="match status" value="1"/>
</dbReference>
<evidence type="ECO:0000256" key="1">
    <source>
        <dbReference type="ARBA" id="ARBA00004429"/>
    </source>
</evidence>
<feature type="coiled-coil region" evidence="17">
    <location>
        <begin position="205"/>
        <end position="232"/>
    </location>
</feature>
<dbReference type="Proteomes" id="UP000437131">
    <property type="component" value="Unassembled WGS sequence"/>
</dbReference>
<evidence type="ECO:0000256" key="9">
    <source>
        <dbReference type="ARBA" id="ARBA00022692"/>
    </source>
</evidence>
<keyword evidence="12" id="KW-0067">ATP-binding</keyword>
<dbReference type="GO" id="GO:0004715">
    <property type="term" value="F:non-membrane spanning protein tyrosine kinase activity"/>
    <property type="evidence" value="ECO:0007669"/>
    <property type="project" value="UniProtKB-EC"/>
</dbReference>
<keyword evidence="13" id="KW-1133">Transmembrane helix</keyword>
<evidence type="ECO:0000256" key="11">
    <source>
        <dbReference type="ARBA" id="ARBA00022777"/>
    </source>
</evidence>
<evidence type="ECO:0000259" key="18">
    <source>
        <dbReference type="Pfam" id="PF02706"/>
    </source>
</evidence>
<reference evidence="20 21" key="1">
    <citation type="submission" date="2019-11" db="EMBL/GenBank/DDBJ databases">
        <title>Isolation of a new High Light Tolerant Cyanobacteria.</title>
        <authorList>
            <person name="Dobson Z."/>
            <person name="Vaughn N."/>
            <person name="Vaughn M."/>
            <person name="Fromme P."/>
            <person name="Mazor Y."/>
        </authorList>
    </citation>
    <scope>NUCLEOTIDE SEQUENCE [LARGE SCALE GENOMIC DNA]</scope>
    <source>
        <strain evidence="20 21">0216</strain>
    </source>
</reference>
<dbReference type="Gene3D" id="3.40.50.300">
    <property type="entry name" value="P-loop containing nucleotide triphosphate hydrolases"/>
    <property type="match status" value="1"/>
</dbReference>
<comment type="catalytic activity">
    <reaction evidence="16">
        <text>L-tyrosyl-[protein] + ATP = O-phospho-L-tyrosyl-[protein] + ADP + H(+)</text>
        <dbReference type="Rhea" id="RHEA:10596"/>
        <dbReference type="Rhea" id="RHEA-COMP:10136"/>
        <dbReference type="Rhea" id="RHEA-COMP:20101"/>
        <dbReference type="ChEBI" id="CHEBI:15378"/>
        <dbReference type="ChEBI" id="CHEBI:30616"/>
        <dbReference type="ChEBI" id="CHEBI:46858"/>
        <dbReference type="ChEBI" id="CHEBI:61978"/>
        <dbReference type="ChEBI" id="CHEBI:456216"/>
        <dbReference type="EC" id="2.7.10.2"/>
    </reaction>
</comment>
<dbReference type="PROSITE" id="PS00018">
    <property type="entry name" value="EF_HAND_1"/>
    <property type="match status" value="1"/>
</dbReference>
<evidence type="ECO:0000256" key="5">
    <source>
        <dbReference type="ARBA" id="ARBA00011903"/>
    </source>
</evidence>
<evidence type="ECO:0000313" key="21">
    <source>
        <dbReference type="Proteomes" id="UP000437131"/>
    </source>
</evidence>
<dbReference type="GO" id="GO:0005524">
    <property type="term" value="F:ATP binding"/>
    <property type="evidence" value="ECO:0007669"/>
    <property type="project" value="UniProtKB-KW"/>
</dbReference>
<dbReference type="SUPFAM" id="SSF52540">
    <property type="entry name" value="P-loop containing nucleoside triphosphate hydrolases"/>
    <property type="match status" value="1"/>
</dbReference>
<comment type="subcellular location">
    <subcellularLocation>
        <location evidence="1">Cell inner membrane</location>
        <topology evidence="1">Multi-pass membrane protein</topology>
    </subcellularLocation>
</comment>
<comment type="similarity">
    <text evidence="2">Belongs to the CpsC/CapA family.</text>
</comment>
<dbReference type="InterPro" id="IPR018247">
    <property type="entry name" value="EF_Hand_1_Ca_BS"/>
</dbReference>
<protein>
    <recommendedName>
        <fullName evidence="5">non-specific protein-tyrosine kinase</fullName>
        <ecNumber evidence="5">2.7.10.2</ecNumber>
    </recommendedName>
</protein>
<evidence type="ECO:0000256" key="6">
    <source>
        <dbReference type="ARBA" id="ARBA00022475"/>
    </source>
</evidence>
<evidence type="ECO:0000256" key="12">
    <source>
        <dbReference type="ARBA" id="ARBA00022840"/>
    </source>
</evidence>
<evidence type="ECO:0000256" key="16">
    <source>
        <dbReference type="ARBA" id="ARBA00051245"/>
    </source>
</evidence>
<dbReference type="InterPro" id="IPR005702">
    <property type="entry name" value="Wzc-like_C"/>
</dbReference>
<evidence type="ECO:0000256" key="2">
    <source>
        <dbReference type="ARBA" id="ARBA00006683"/>
    </source>
</evidence>
<feature type="domain" description="AAA" evidence="19">
    <location>
        <begin position="576"/>
        <end position="709"/>
    </location>
</feature>